<dbReference type="SUPFAM" id="SSF47413">
    <property type="entry name" value="lambda repressor-like DNA-binding domains"/>
    <property type="match status" value="1"/>
</dbReference>
<dbReference type="InterPro" id="IPR001387">
    <property type="entry name" value="Cro/C1-type_HTH"/>
</dbReference>
<dbReference type="InterPro" id="IPR010982">
    <property type="entry name" value="Lambda_DNA-bd_dom_sf"/>
</dbReference>
<dbReference type="Pfam" id="PF01381">
    <property type="entry name" value="HTH_3"/>
    <property type="match status" value="1"/>
</dbReference>
<accession>A0ABS7QVI1</accession>
<dbReference type="SMART" id="SM00530">
    <property type="entry name" value="HTH_XRE"/>
    <property type="match status" value="1"/>
</dbReference>
<organism evidence="2 3">
    <name type="scientific">Streptantibioticus parmotrematis</name>
    <dbReference type="NCBI Taxonomy" id="2873249"/>
    <lineage>
        <taxon>Bacteria</taxon>
        <taxon>Bacillati</taxon>
        <taxon>Actinomycetota</taxon>
        <taxon>Actinomycetes</taxon>
        <taxon>Kitasatosporales</taxon>
        <taxon>Streptomycetaceae</taxon>
        <taxon>Streptantibioticus</taxon>
    </lineage>
</organism>
<proteinExistence type="predicted"/>
<reference evidence="2 3" key="1">
    <citation type="submission" date="2021-08" db="EMBL/GenBank/DDBJ databases">
        <title>Streptomyces sp. PTM05 isolated from lichen.</title>
        <authorList>
            <person name="Somphong A."/>
            <person name="Phongsopitanun W."/>
            <person name="Tanasupawat S."/>
        </authorList>
    </citation>
    <scope>NUCLEOTIDE SEQUENCE [LARGE SCALE GENOMIC DNA]</scope>
    <source>
        <strain evidence="2 3">Ptm05</strain>
    </source>
</reference>
<evidence type="ECO:0000313" key="2">
    <source>
        <dbReference type="EMBL" id="MBY8887199.1"/>
    </source>
</evidence>
<name>A0ABS7QVI1_9ACTN</name>
<dbReference type="Proteomes" id="UP001198565">
    <property type="component" value="Unassembled WGS sequence"/>
</dbReference>
<comment type="caution">
    <text evidence="2">The sequence shown here is derived from an EMBL/GenBank/DDBJ whole genome shotgun (WGS) entry which is preliminary data.</text>
</comment>
<sequence length="103" mass="10450">MNWFAKDEGCAELPGGGLARQATAELAGLLAARGMTRADLAKAMGVSPGRVSQILSGDANLTVRTLASVAEALGACVEIKFFDPPRAAGRPVSDAMADAMTGS</sequence>
<dbReference type="Gene3D" id="1.10.260.40">
    <property type="entry name" value="lambda repressor-like DNA-binding domains"/>
    <property type="match status" value="1"/>
</dbReference>
<evidence type="ECO:0000259" key="1">
    <source>
        <dbReference type="PROSITE" id="PS50943"/>
    </source>
</evidence>
<dbReference type="PROSITE" id="PS50943">
    <property type="entry name" value="HTH_CROC1"/>
    <property type="match status" value="1"/>
</dbReference>
<protein>
    <submittedName>
        <fullName evidence="2">Helix-turn-helix transcriptional regulator</fullName>
    </submittedName>
</protein>
<dbReference type="EMBL" id="JAINVZ010000014">
    <property type="protein sequence ID" value="MBY8887199.1"/>
    <property type="molecule type" value="Genomic_DNA"/>
</dbReference>
<keyword evidence="3" id="KW-1185">Reference proteome</keyword>
<dbReference type="CDD" id="cd00093">
    <property type="entry name" value="HTH_XRE"/>
    <property type="match status" value="1"/>
</dbReference>
<feature type="domain" description="HTH cro/C1-type" evidence="1">
    <location>
        <begin position="26"/>
        <end position="82"/>
    </location>
</feature>
<dbReference type="RefSeq" id="WP_222979946.1">
    <property type="nucleotide sequence ID" value="NZ_JAINVZ010000014.1"/>
</dbReference>
<evidence type="ECO:0000313" key="3">
    <source>
        <dbReference type="Proteomes" id="UP001198565"/>
    </source>
</evidence>
<gene>
    <name evidence="2" type="ORF">K7472_20440</name>
</gene>